<organism evidence="2 3">
    <name type="scientific">Torulaspora globosa</name>
    <dbReference type="NCBI Taxonomy" id="48254"/>
    <lineage>
        <taxon>Eukaryota</taxon>
        <taxon>Fungi</taxon>
        <taxon>Dikarya</taxon>
        <taxon>Ascomycota</taxon>
        <taxon>Saccharomycotina</taxon>
        <taxon>Saccharomycetes</taxon>
        <taxon>Saccharomycetales</taxon>
        <taxon>Saccharomycetaceae</taxon>
        <taxon>Torulaspora</taxon>
    </lineage>
</organism>
<dbReference type="RefSeq" id="XP_037141361.1">
    <property type="nucleotide sequence ID" value="XM_037285465.1"/>
</dbReference>
<name>A0A7G3ZMF1_9SACH</name>
<dbReference type="OrthoDB" id="4070651at2759"/>
<keyword evidence="3" id="KW-1185">Reference proteome</keyword>
<feature type="compositionally biased region" description="Basic and acidic residues" evidence="1">
    <location>
        <begin position="36"/>
        <end position="64"/>
    </location>
</feature>
<evidence type="ECO:0000256" key="1">
    <source>
        <dbReference type="SAM" id="MobiDB-lite"/>
    </source>
</evidence>
<dbReference type="KEGG" id="tgb:HG536_0H00620"/>
<accession>A0A7G3ZMF1</accession>
<evidence type="ECO:0000313" key="2">
    <source>
        <dbReference type="EMBL" id="QLL34687.1"/>
    </source>
</evidence>
<protein>
    <submittedName>
        <fullName evidence="2">Uncharacterized protein</fullName>
    </submittedName>
</protein>
<dbReference type="EMBL" id="CP059253">
    <property type="protein sequence ID" value="QLL34687.1"/>
    <property type="molecule type" value="Genomic_DNA"/>
</dbReference>
<sequence>MAKTLAQGRKPGSGRKPGKGKTLREGRKPGSGRRRRLDEPDRAVRSKSQDAISSRDLEAVDALRELNNSPPQQQLPQQKLQYPQQLSREAPDTTSAQAVSLVAQNQQLSNAAAGVPGAFAFQSVGPYMVSPQYMHTAAGVSSPLLVPLARGGCPAESATGSSSAVLENSRGSSGDDATGTVLVHTST</sequence>
<feature type="compositionally biased region" description="Low complexity" evidence="1">
    <location>
        <begin position="70"/>
        <end position="86"/>
    </location>
</feature>
<feature type="compositionally biased region" description="Polar residues" evidence="1">
    <location>
        <begin position="158"/>
        <end position="172"/>
    </location>
</feature>
<gene>
    <name evidence="2" type="ORF">HG536_0H00620</name>
</gene>
<dbReference type="AlphaFoldDB" id="A0A7G3ZMF1"/>
<reference evidence="2 3" key="1">
    <citation type="submission" date="2020-06" db="EMBL/GenBank/DDBJ databases">
        <title>The yeast mating-type switching endonuclease HO is a domesticated member of an unorthodox homing genetic element family.</title>
        <authorList>
            <person name="Coughlan A.Y."/>
            <person name="Lombardi L."/>
            <person name="Braun-Galleani S."/>
            <person name="Martos A.R."/>
            <person name="Galeote V."/>
            <person name="Bigey F."/>
            <person name="Dequin S."/>
            <person name="Byrne K.P."/>
            <person name="Wolfe K.H."/>
        </authorList>
    </citation>
    <scope>NUCLEOTIDE SEQUENCE [LARGE SCALE GENOMIC DNA]</scope>
    <source>
        <strain evidence="2 3">CBS764</strain>
    </source>
</reference>
<feature type="region of interest" description="Disordered" evidence="1">
    <location>
        <begin position="151"/>
        <end position="187"/>
    </location>
</feature>
<feature type="region of interest" description="Disordered" evidence="1">
    <location>
        <begin position="1"/>
        <end position="94"/>
    </location>
</feature>
<evidence type="ECO:0000313" key="3">
    <source>
        <dbReference type="Proteomes" id="UP000515788"/>
    </source>
</evidence>
<dbReference type="Proteomes" id="UP000515788">
    <property type="component" value="Chromosome 8"/>
</dbReference>
<proteinExistence type="predicted"/>
<feature type="compositionally biased region" description="Basic residues" evidence="1">
    <location>
        <begin position="12"/>
        <end position="21"/>
    </location>
</feature>
<dbReference type="GeneID" id="59327953"/>